<sequence length="348" mass="40919">MDCKTINEKIIYIRTYGLDKFIKKKETVSQKSQETFKTLNANTEKKSLDTCIPCNIVIKNINNINDFINNIINEVKNQLLDNNKIVKHFFYDYLIDKLYNKSSLSLISFVKSSNKVLLIHFIYNIYSIYYYYKLNISKYSYKTETTHILSGCTIFVNSIYDYLNQQEYLKKVYSLMNPNNYQTFCFKTIFNIVFNIETTAENSISRLFGHNYLLQLFADLVNSPIKNYDYVNTIYINGSTNYIDRINKSLGKYTNSSRYELCKINDMYNYSILALYSKLPYYNAKKNINPPIHLTENLFLLVDIVLTLYNIKTRPIIKDLVDGSQYIAPLECELFKEQQLPPSYESVA</sequence>
<dbReference type="AlphaFoldDB" id="A0A6C0HWJ1"/>
<accession>A0A6C0HWJ1</accession>
<proteinExistence type="predicted"/>
<dbReference type="EMBL" id="MN740020">
    <property type="protein sequence ID" value="QHT84597.1"/>
    <property type="molecule type" value="Genomic_DNA"/>
</dbReference>
<organism evidence="1">
    <name type="scientific">viral metagenome</name>
    <dbReference type="NCBI Taxonomy" id="1070528"/>
    <lineage>
        <taxon>unclassified sequences</taxon>
        <taxon>metagenomes</taxon>
        <taxon>organismal metagenomes</taxon>
    </lineage>
</organism>
<reference evidence="1" key="1">
    <citation type="journal article" date="2020" name="Nature">
        <title>Giant virus diversity and host interactions through global metagenomics.</title>
        <authorList>
            <person name="Schulz F."/>
            <person name="Roux S."/>
            <person name="Paez-Espino D."/>
            <person name="Jungbluth S."/>
            <person name="Walsh D.A."/>
            <person name="Denef V.J."/>
            <person name="McMahon K.D."/>
            <person name="Konstantinidis K.T."/>
            <person name="Eloe-Fadrosh E.A."/>
            <person name="Kyrpides N.C."/>
            <person name="Woyke T."/>
        </authorList>
    </citation>
    <scope>NUCLEOTIDE SEQUENCE</scope>
    <source>
        <strain evidence="1">GVMAG-M-3300023184-177</strain>
    </source>
</reference>
<name>A0A6C0HWJ1_9ZZZZ</name>
<evidence type="ECO:0000313" key="1">
    <source>
        <dbReference type="EMBL" id="QHT84597.1"/>
    </source>
</evidence>
<protein>
    <submittedName>
        <fullName evidence="1">Uncharacterized protein</fullName>
    </submittedName>
</protein>